<evidence type="ECO:0000313" key="1">
    <source>
        <dbReference type="EMBL" id="SMB26012.1"/>
    </source>
</evidence>
<dbReference type="EMBL" id="LT837803">
    <property type="protein sequence ID" value="SMB26012.1"/>
    <property type="molecule type" value="Genomic_DNA"/>
</dbReference>
<organism evidence="1 2">
    <name type="scientific">Sterolibacterium denitrificans</name>
    <dbReference type="NCBI Taxonomy" id="157592"/>
    <lineage>
        <taxon>Bacteria</taxon>
        <taxon>Pseudomonadati</taxon>
        <taxon>Pseudomonadota</taxon>
        <taxon>Betaproteobacteria</taxon>
        <taxon>Nitrosomonadales</taxon>
        <taxon>Sterolibacteriaceae</taxon>
        <taxon>Sterolibacterium</taxon>
    </lineage>
</organism>
<accession>A0A7Z7MV87</accession>
<keyword evidence="2" id="KW-1185">Reference proteome</keyword>
<reference evidence="1" key="1">
    <citation type="submission" date="2017-03" db="EMBL/GenBank/DDBJ databases">
        <authorList>
            <consortium name="AG Boll"/>
        </authorList>
    </citation>
    <scope>NUCLEOTIDE SEQUENCE [LARGE SCALE GENOMIC DNA]</scope>
    <source>
        <strain evidence="1">Chol</strain>
    </source>
</reference>
<dbReference type="AlphaFoldDB" id="A0A7Z7MV87"/>
<evidence type="ECO:0000313" key="2">
    <source>
        <dbReference type="Proteomes" id="UP000242886"/>
    </source>
</evidence>
<sequence>MDKPMTQALARFCVDQSDCFNARDWLRLVEIDTRVVALAAKYLSMTSWYGHEDDLAEIAERLYDFDDDSAALYRESRMLDFDLPYFSSAVRFGIARSHGLVAADTDTRGKLAMLRRTGRSRRRFDGVAAG</sequence>
<dbReference type="Proteomes" id="UP000242886">
    <property type="component" value="Chromosome SDENCHOL"/>
</dbReference>
<name>A0A7Z7MV87_9PROT</name>
<protein>
    <submittedName>
        <fullName evidence="1">Uncharacterized protein</fullName>
    </submittedName>
</protein>
<proteinExistence type="predicted"/>
<dbReference type="RefSeq" id="WP_154716576.1">
    <property type="nucleotide sequence ID" value="NZ_LT837803.1"/>
</dbReference>
<gene>
    <name evidence="1" type="ORF">SDENCHOL_20028</name>
</gene>